<evidence type="ECO:0000259" key="3">
    <source>
        <dbReference type="Pfam" id="PF13490"/>
    </source>
</evidence>
<dbReference type="RefSeq" id="WP_046651205.1">
    <property type="nucleotide sequence ID" value="NZ_CP046322.1"/>
</dbReference>
<organism evidence="4 5">
    <name type="scientific">Corynebacterium xerosis</name>
    <dbReference type="NCBI Taxonomy" id="1725"/>
    <lineage>
        <taxon>Bacteria</taxon>
        <taxon>Bacillati</taxon>
        <taxon>Actinomycetota</taxon>
        <taxon>Actinomycetes</taxon>
        <taxon>Mycobacteriales</taxon>
        <taxon>Corynebacteriaceae</taxon>
        <taxon>Corynebacterium</taxon>
    </lineage>
</organism>
<protein>
    <submittedName>
        <fullName evidence="4">Anti-sigma factor</fullName>
    </submittedName>
</protein>
<dbReference type="GeneID" id="95320819"/>
<evidence type="ECO:0000313" key="5">
    <source>
        <dbReference type="Proteomes" id="UP000426857"/>
    </source>
</evidence>
<keyword evidence="1" id="KW-0805">Transcription regulation</keyword>
<evidence type="ECO:0000313" key="4">
    <source>
        <dbReference type="EMBL" id="QGS35133.1"/>
    </source>
</evidence>
<gene>
    <name evidence="4" type="ORF">FOB82_09430</name>
</gene>
<accession>A0A0M2XGM5</accession>
<dbReference type="AlphaFoldDB" id="A0A0M2XGM5"/>
<evidence type="ECO:0000256" key="2">
    <source>
        <dbReference type="ARBA" id="ARBA00023163"/>
    </source>
</evidence>
<name>A0A0M2XGM5_9CORY</name>
<sequence length="119" mass="13159">MASPHHDFASTDHLGVEAVAAFVDGELGPTAHRRAQAHLLACGECRREVARQRQAARRLRDSGELHIPADLRERLASLSRDQMPEDAPGARSLSHRRPDSFAAFIESAWRTIRKTGNGQ</sequence>
<dbReference type="EMBL" id="CP046322">
    <property type="protein sequence ID" value="QGS35133.1"/>
    <property type="molecule type" value="Genomic_DNA"/>
</dbReference>
<dbReference type="InterPro" id="IPR027383">
    <property type="entry name" value="Znf_put"/>
</dbReference>
<dbReference type="KEGG" id="cxe:FOB82_09430"/>
<proteinExistence type="predicted"/>
<reference evidence="4 5" key="1">
    <citation type="submission" date="2019-11" db="EMBL/GenBank/DDBJ databases">
        <title>FDA dAtabase for Regulatory Grade micrObial Sequences (FDA-ARGOS): Supporting development and validation of Infectious Disease Dx tests.</title>
        <authorList>
            <person name="Kerrigan L."/>
            <person name="Long C."/>
            <person name="Tallon L."/>
            <person name="Sadzewicz L."/>
            <person name="Vavikolanu K."/>
            <person name="Mehta A."/>
            <person name="Aluvathingal J."/>
            <person name="Nadendla S."/>
            <person name="Yan Y."/>
            <person name="Sichtig H."/>
        </authorList>
    </citation>
    <scope>NUCLEOTIDE SEQUENCE [LARGE SCALE GENOMIC DNA]</scope>
    <source>
        <strain evidence="4 5">FDAARGOS_674</strain>
    </source>
</reference>
<dbReference type="OrthoDB" id="4425192at2"/>
<evidence type="ECO:0000256" key="1">
    <source>
        <dbReference type="ARBA" id="ARBA00023015"/>
    </source>
</evidence>
<dbReference type="Gene3D" id="1.10.10.1320">
    <property type="entry name" value="Anti-sigma factor, zinc-finger domain"/>
    <property type="match status" value="1"/>
</dbReference>
<feature type="domain" description="Putative zinc-finger" evidence="3">
    <location>
        <begin position="17"/>
        <end position="46"/>
    </location>
</feature>
<dbReference type="InterPro" id="IPR041916">
    <property type="entry name" value="Anti_sigma_zinc_sf"/>
</dbReference>
<dbReference type="Pfam" id="PF13490">
    <property type="entry name" value="zf-HC2"/>
    <property type="match status" value="1"/>
</dbReference>
<dbReference type="Proteomes" id="UP000426857">
    <property type="component" value="Chromosome"/>
</dbReference>
<keyword evidence="2" id="KW-0804">Transcription</keyword>